<dbReference type="Pfam" id="PF00196">
    <property type="entry name" value="GerE"/>
    <property type="match status" value="1"/>
</dbReference>
<dbReference type="InterPro" id="IPR036388">
    <property type="entry name" value="WH-like_DNA-bd_sf"/>
</dbReference>
<keyword evidence="6" id="KW-1185">Reference proteome</keyword>
<reference evidence="5" key="1">
    <citation type="submission" date="2024-05" db="EMBL/GenBank/DDBJ databases">
        <title>30 novel species of actinomycetes from the DSMZ collection.</title>
        <authorList>
            <person name="Nouioui I."/>
        </authorList>
    </citation>
    <scope>NUCLEOTIDE SEQUENCE</scope>
    <source>
        <strain evidence="5">DSM 41529</strain>
    </source>
</reference>
<dbReference type="PROSITE" id="PS50043">
    <property type="entry name" value="HTH_LUXR_2"/>
    <property type="match status" value="1"/>
</dbReference>
<feature type="region of interest" description="Disordered" evidence="3">
    <location>
        <begin position="1"/>
        <end position="24"/>
    </location>
</feature>
<proteinExistence type="predicted"/>
<dbReference type="SMART" id="SM00382">
    <property type="entry name" value="AAA"/>
    <property type="match status" value="1"/>
</dbReference>
<keyword evidence="1" id="KW-0547">Nucleotide-binding</keyword>
<keyword evidence="2" id="KW-0067">ATP-binding</keyword>
<gene>
    <name evidence="5" type="ORF">RND15_00650</name>
</gene>
<feature type="domain" description="HTH luxR-type" evidence="4">
    <location>
        <begin position="827"/>
        <end position="893"/>
    </location>
</feature>
<protein>
    <submittedName>
        <fullName evidence="5">AAA family ATPase</fullName>
    </submittedName>
</protein>
<dbReference type="Proteomes" id="UP001180754">
    <property type="component" value="Unassembled WGS sequence"/>
</dbReference>
<dbReference type="InterPro" id="IPR016032">
    <property type="entry name" value="Sig_transdc_resp-reg_C-effctor"/>
</dbReference>
<dbReference type="Gene3D" id="1.10.10.10">
    <property type="entry name" value="Winged helix-like DNA-binding domain superfamily/Winged helix DNA-binding domain"/>
    <property type="match status" value="1"/>
</dbReference>
<dbReference type="CDD" id="cd00009">
    <property type="entry name" value="AAA"/>
    <property type="match status" value="1"/>
</dbReference>
<dbReference type="InterPro" id="IPR000792">
    <property type="entry name" value="Tscrpt_reg_LuxR_C"/>
</dbReference>
<accession>A0ABU2X713</accession>
<evidence type="ECO:0000256" key="3">
    <source>
        <dbReference type="SAM" id="MobiDB-lite"/>
    </source>
</evidence>
<dbReference type="PRINTS" id="PR00038">
    <property type="entry name" value="HTHLUXR"/>
</dbReference>
<name>A0ABU2X713_9ACTN</name>
<evidence type="ECO:0000259" key="4">
    <source>
        <dbReference type="PROSITE" id="PS50043"/>
    </source>
</evidence>
<sequence>MEDREQRPAPLGGPGPSPGSWPLTGRDHTLAELLSLLEHPERPALLIAGPAGVGKTRLARELLSRAAASQGRVLAAPASQSASQIPFGAMAHLLPATLPAAEGRPNLLRILADALLAHARGGRQILFVDDVHLLDTGSASLLLQLAVRGGIRIVVTARSGVPMPDAITALLRGGYASRVDVPELSPDSVGLLLERALGGPVESATARRLWKYSGGNALWLQQLADAGLASGALAVTAEVWRWQGALDVSEQLIDLVSRRIGQLPSDVSRAAELLAFGEPLGVTVLEQLTGAAVMDELDRRSLITNEEDGWRAQVRLAHPLYGEVLRRRTPPHRRRRYCRDLAAAVQRTGMRRREDLARVGGWRLEAGDLTDPQLLLSAAGHAIMTMDFTLAARLAKAACDAGGGAPARRALAVAFGHTGHGAQAEQAHSGLPHTAAPDRDQLRSVQLRAANMYLSLDRPSDALDLLRRAEQAMSDSAACAELAALQAVLLAAQADWPAYTQAIARARRGGSPNPRTAVRIHYAECIDHFCHGRPGAALQLIESALPILPGEDDLPMLRAGLLSWLATAQAFAGRLDEAEATATAQYQHAQDVHWVGSQGAWQFYLGRIAARRGRLRSARRHMREAASTLRDDTTWGQQALLLGEWATIEALTGSTAKAQTLLDQAHLARVESYRILHIPAFSMARPWILAVQGRVRDATRQAMRAADDARREHVQLWEAELLHIPVRLGRPAAVTGRLMELATASDTPHIRIYAQHADALATRDAAAMEQVCTAFDTIGMRLHAAEAAGHAADLWLRKGSAQDAQRAADRCHRLAHHCEGVTTPAIAACRTPELTDRERDIARRAATGESSQHIARQLGITVRTVDNHLYRVYRKTGVTSRRELRKVLAVAPGAADEAADG</sequence>
<dbReference type="SUPFAM" id="SSF48452">
    <property type="entry name" value="TPR-like"/>
    <property type="match status" value="1"/>
</dbReference>
<evidence type="ECO:0000256" key="1">
    <source>
        <dbReference type="ARBA" id="ARBA00022741"/>
    </source>
</evidence>
<evidence type="ECO:0000256" key="2">
    <source>
        <dbReference type="ARBA" id="ARBA00022840"/>
    </source>
</evidence>
<dbReference type="PANTHER" id="PTHR16305">
    <property type="entry name" value="TESTICULAR SOLUBLE ADENYLYL CYCLASE"/>
    <property type="match status" value="1"/>
</dbReference>
<dbReference type="RefSeq" id="WP_311721490.1">
    <property type="nucleotide sequence ID" value="NZ_JAVRFD010000001.1"/>
</dbReference>
<dbReference type="InterPro" id="IPR041664">
    <property type="entry name" value="AAA_16"/>
</dbReference>
<dbReference type="EMBL" id="JAVRFD010000001">
    <property type="protein sequence ID" value="MDT0541229.1"/>
    <property type="molecule type" value="Genomic_DNA"/>
</dbReference>
<dbReference type="InterPro" id="IPR003593">
    <property type="entry name" value="AAA+_ATPase"/>
</dbReference>
<dbReference type="SMART" id="SM00421">
    <property type="entry name" value="HTH_LUXR"/>
    <property type="match status" value="1"/>
</dbReference>
<dbReference type="Gene3D" id="1.25.40.10">
    <property type="entry name" value="Tetratricopeptide repeat domain"/>
    <property type="match status" value="1"/>
</dbReference>
<comment type="caution">
    <text evidence="5">The sequence shown here is derived from an EMBL/GenBank/DDBJ whole genome shotgun (WGS) entry which is preliminary data.</text>
</comment>
<dbReference type="InterPro" id="IPR011990">
    <property type="entry name" value="TPR-like_helical_dom_sf"/>
</dbReference>
<dbReference type="Gene3D" id="3.40.50.300">
    <property type="entry name" value="P-loop containing nucleotide triphosphate hydrolases"/>
    <property type="match status" value="1"/>
</dbReference>
<dbReference type="PANTHER" id="PTHR16305:SF28">
    <property type="entry name" value="GUANYLATE CYCLASE DOMAIN-CONTAINING PROTEIN"/>
    <property type="match status" value="1"/>
</dbReference>
<evidence type="ECO:0000313" key="5">
    <source>
        <dbReference type="EMBL" id="MDT0541229.1"/>
    </source>
</evidence>
<dbReference type="InterPro" id="IPR027417">
    <property type="entry name" value="P-loop_NTPase"/>
</dbReference>
<evidence type="ECO:0000313" key="6">
    <source>
        <dbReference type="Proteomes" id="UP001180754"/>
    </source>
</evidence>
<organism evidence="5 6">
    <name type="scientific">Streptomyces lonegramiae</name>
    <dbReference type="NCBI Taxonomy" id="3075524"/>
    <lineage>
        <taxon>Bacteria</taxon>
        <taxon>Bacillati</taxon>
        <taxon>Actinomycetota</taxon>
        <taxon>Actinomycetes</taxon>
        <taxon>Kitasatosporales</taxon>
        <taxon>Streptomycetaceae</taxon>
        <taxon>Streptomyces</taxon>
    </lineage>
</organism>
<dbReference type="CDD" id="cd06170">
    <property type="entry name" value="LuxR_C_like"/>
    <property type="match status" value="1"/>
</dbReference>
<dbReference type="SUPFAM" id="SSF46894">
    <property type="entry name" value="C-terminal effector domain of the bipartite response regulators"/>
    <property type="match status" value="1"/>
</dbReference>
<dbReference type="Pfam" id="PF13191">
    <property type="entry name" value="AAA_16"/>
    <property type="match status" value="1"/>
</dbReference>
<dbReference type="PROSITE" id="PS00622">
    <property type="entry name" value="HTH_LUXR_1"/>
    <property type="match status" value="1"/>
</dbReference>
<dbReference type="SUPFAM" id="SSF52540">
    <property type="entry name" value="P-loop containing nucleoside triphosphate hydrolases"/>
    <property type="match status" value="1"/>
</dbReference>